<dbReference type="Proteomes" id="UP000651452">
    <property type="component" value="Unassembled WGS sequence"/>
</dbReference>
<sequence>MLQFRVGQKIETNTHRTGIVKYVGSIHVAEGAWLGIDLQEPTGKNDGSVRGERYFDCPPQHGLFVKETDILQILAQPAPKAAPAPKPKATAPTPRSRPASVVAPRPTSTRPASVTSPPATSKAPSHTKRQSVAPAAPPPRTPLRGPARKPSVVSASTAAPSPTPTRPSVTSRPSTASVNSTSQPQNPLRTSTRDSNVDALQTKIKHLEKQHSEAQARLKELSQAEVERDRYHGIIQKLQAKCQTLHQESVDAKEQLKTLQSDNDRLAKAEQDHEFDLEDALLEKEMAQERAEQTENELEALRAKVEERDLELEILRAEAEEFTADMSEEEKEKAGYYRLQHENDRLREALMLLKEVTEEESYKSKARIDELEEDVSQLETLQKDNETLQQQLVQAQGISEHLKAQVNDRNELEDVVEEMSSKIQELESRVADQELTITDLESLKELNEELLDQQDEETKELRVEFEAKETELEQLGERALEQAVVISDLEETNTKFRDLVSELLAQIKEAESSKTMTEAQVKDTTGRINEVMDVNRRLRAAEVNATSKEITSELRQLKADQTSEMLDILSETQSQEFGRSEPMQAYFAAKRITFKSTVLRNLLSNADKHTKHKGVVEEASSKLLCIEANYYLTNLKNGSERISSAMAVSTLPQFATFGPAYAELVAVERNLDQGLEALKADRVNFSEMAKSFGGSTEVYKAVLASHQEALAERPEDETMLRVRSIDASLTYLESTCTAMNTMLKSLGPTSEALADEAHHILERFSKPSGICSKGMLAAARLLKTCSDRRGDGLYPQFNGDLGSVVETEEYLRKATRDAAKWTHNAVEVLSRSIDTDGTVVEPVNLKHLLMSYWEDHMNKLDSVVPSLISWNEYASLLKDSVEIQHGPAPWSEKAKEIEATRRQVDVAATQLQSITAEHQATLLKLHEREQVIETKELEIEHLASKNREATSKGEDVQRLKEEIEKAQIDIQQLQKQDKAQKQEIDDLNNKLTHAAQYEPAESEKGPVVATPGPEPADTTSRSAPASLMSLLDALQDENRWLRQKNQGNAFGAKQMDLFTSMRPIEKREASKLFAAADSLLSLAWLTDEFEQPKTLTSISQQSGADINAKPNFKTTLQKQNPRPKRAPLSLAPLQTQLESIKSNGRLDWSGIEDLSFIDLSPTVEHFDSEMMGLRPLKSIMAL</sequence>
<dbReference type="InterPro" id="IPR000938">
    <property type="entry name" value="CAP-Gly_domain"/>
</dbReference>
<gene>
    <name evidence="11" type="ORF">EKO04_003712</name>
</gene>
<dbReference type="OrthoDB" id="2130750at2759"/>
<comment type="subcellular location">
    <subcellularLocation>
        <location evidence="1">Cytoplasm</location>
        <location evidence="1">Cytoskeleton</location>
    </subcellularLocation>
</comment>
<keyword evidence="5" id="KW-0243">Dynein</keyword>
<reference evidence="11" key="2">
    <citation type="submission" date="2020-09" db="EMBL/GenBank/DDBJ databases">
        <title>Reference genome assembly for Australian Ascochyta lentis isolate Al4.</title>
        <authorList>
            <person name="Lee R.C."/>
            <person name="Farfan-Caceres L.M."/>
            <person name="Debler J.W."/>
            <person name="Williams A.H."/>
            <person name="Henares B.M."/>
        </authorList>
    </citation>
    <scope>NUCLEOTIDE SEQUENCE</scope>
    <source>
        <strain evidence="11">Al4</strain>
    </source>
</reference>
<comment type="similarity">
    <text evidence="2">Belongs to the dynactin 150 kDa subunit family.</text>
</comment>
<organism evidence="11 12">
    <name type="scientific">Ascochyta lentis</name>
    <dbReference type="NCBI Taxonomy" id="205686"/>
    <lineage>
        <taxon>Eukaryota</taxon>
        <taxon>Fungi</taxon>
        <taxon>Dikarya</taxon>
        <taxon>Ascomycota</taxon>
        <taxon>Pezizomycotina</taxon>
        <taxon>Dothideomycetes</taxon>
        <taxon>Pleosporomycetidae</taxon>
        <taxon>Pleosporales</taxon>
        <taxon>Pleosporineae</taxon>
        <taxon>Didymellaceae</taxon>
        <taxon>Ascochyta</taxon>
    </lineage>
</organism>
<keyword evidence="6 8" id="KW-0175">Coiled coil</keyword>
<protein>
    <recommendedName>
        <fullName evidence="10">CAP-Gly domain-containing protein</fullName>
    </recommendedName>
</protein>
<dbReference type="Pfam" id="PF12455">
    <property type="entry name" value="Dynactin"/>
    <property type="match status" value="1"/>
</dbReference>
<feature type="domain" description="CAP-Gly" evidence="10">
    <location>
        <begin position="24"/>
        <end position="66"/>
    </location>
</feature>
<feature type="compositionally biased region" description="Polar residues" evidence="9">
    <location>
        <begin position="106"/>
        <end position="124"/>
    </location>
</feature>
<dbReference type="Pfam" id="PF01302">
    <property type="entry name" value="CAP_GLY"/>
    <property type="match status" value="1"/>
</dbReference>
<dbReference type="PROSITE" id="PS00845">
    <property type="entry name" value="CAP_GLY_1"/>
    <property type="match status" value="1"/>
</dbReference>
<evidence type="ECO:0000313" key="11">
    <source>
        <dbReference type="EMBL" id="KAF9698589.1"/>
    </source>
</evidence>
<evidence type="ECO:0000256" key="1">
    <source>
        <dbReference type="ARBA" id="ARBA00004245"/>
    </source>
</evidence>
<dbReference type="InterPro" id="IPR036859">
    <property type="entry name" value="CAP-Gly_dom_sf"/>
</dbReference>
<dbReference type="AlphaFoldDB" id="A0A8H7MJA6"/>
<comment type="caution">
    <text evidence="11">The sequence shown here is derived from an EMBL/GenBank/DDBJ whole genome shotgun (WGS) entry which is preliminary data.</text>
</comment>
<feature type="region of interest" description="Disordered" evidence="9">
    <location>
        <begin position="77"/>
        <end position="197"/>
    </location>
</feature>
<evidence type="ECO:0000256" key="6">
    <source>
        <dbReference type="ARBA" id="ARBA00023054"/>
    </source>
</evidence>
<evidence type="ECO:0000259" key="10">
    <source>
        <dbReference type="PROSITE" id="PS50245"/>
    </source>
</evidence>
<evidence type="ECO:0000256" key="8">
    <source>
        <dbReference type="SAM" id="Coils"/>
    </source>
</evidence>
<dbReference type="SMART" id="SM01052">
    <property type="entry name" value="CAP_GLY"/>
    <property type="match status" value="1"/>
</dbReference>
<dbReference type="SUPFAM" id="SSF161270">
    <property type="entry name" value="PspA lactotransferrin-binding region"/>
    <property type="match status" value="1"/>
</dbReference>
<proteinExistence type="inferred from homology"/>
<keyword evidence="7" id="KW-0206">Cytoskeleton</keyword>
<name>A0A8H7MJA6_9PLEO</name>
<dbReference type="SUPFAM" id="SSF74924">
    <property type="entry name" value="Cap-Gly domain"/>
    <property type="match status" value="1"/>
</dbReference>
<dbReference type="EMBL" id="RZGK01000006">
    <property type="protein sequence ID" value="KAF9698589.1"/>
    <property type="molecule type" value="Genomic_DNA"/>
</dbReference>
<accession>A0A8H7MJA6</accession>
<feature type="region of interest" description="Disordered" evidence="9">
    <location>
        <begin position="997"/>
        <end position="1021"/>
    </location>
</feature>
<dbReference type="GO" id="GO:0030286">
    <property type="term" value="C:dynein complex"/>
    <property type="evidence" value="ECO:0007669"/>
    <property type="project" value="UniProtKB-KW"/>
</dbReference>
<feature type="compositionally biased region" description="Low complexity" evidence="9">
    <location>
        <begin position="142"/>
        <end position="178"/>
    </location>
</feature>
<feature type="coiled-coil region" evidence="8">
    <location>
        <begin position="932"/>
        <end position="990"/>
    </location>
</feature>
<evidence type="ECO:0000256" key="5">
    <source>
        <dbReference type="ARBA" id="ARBA00023017"/>
    </source>
</evidence>
<dbReference type="Gene3D" id="2.30.30.190">
    <property type="entry name" value="CAP Gly-rich-like domain"/>
    <property type="match status" value="1"/>
</dbReference>
<feature type="compositionally biased region" description="Polar residues" evidence="9">
    <location>
        <begin position="179"/>
        <end position="190"/>
    </location>
</feature>
<keyword evidence="12" id="KW-1185">Reference proteome</keyword>
<evidence type="ECO:0000256" key="3">
    <source>
        <dbReference type="ARBA" id="ARBA00022490"/>
    </source>
</evidence>
<evidence type="ECO:0000256" key="4">
    <source>
        <dbReference type="ARBA" id="ARBA00022701"/>
    </source>
</evidence>
<dbReference type="PANTHER" id="PTHR18916">
    <property type="entry name" value="DYNACTIN 1-RELATED MICROTUBULE-BINDING"/>
    <property type="match status" value="1"/>
</dbReference>
<keyword evidence="3" id="KW-0963">Cytoplasm</keyword>
<dbReference type="PROSITE" id="PS50245">
    <property type="entry name" value="CAP_GLY_2"/>
    <property type="match status" value="1"/>
</dbReference>
<dbReference type="InterPro" id="IPR022157">
    <property type="entry name" value="Dynactin"/>
</dbReference>
<feature type="coiled-coil region" evidence="8">
    <location>
        <begin position="197"/>
        <end position="560"/>
    </location>
</feature>
<reference evidence="11" key="1">
    <citation type="submission" date="2018-12" db="EMBL/GenBank/DDBJ databases">
        <authorList>
            <person name="Syme R.A."/>
            <person name="Farfan-Caceres L."/>
            <person name="Lichtenzveig J."/>
        </authorList>
    </citation>
    <scope>NUCLEOTIDE SEQUENCE</scope>
    <source>
        <strain evidence="11">Al4</strain>
    </source>
</reference>
<evidence type="ECO:0000256" key="9">
    <source>
        <dbReference type="SAM" id="MobiDB-lite"/>
    </source>
</evidence>
<keyword evidence="4" id="KW-0493">Microtubule</keyword>
<evidence type="ECO:0000256" key="2">
    <source>
        <dbReference type="ARBA" id="ARBA00011010"/>
    </source>
</evidence>
<evidence type="ECO:0000256" key="7">
    <source>
        <dbReference type="ARBA" id="ARBA00023212"/>
    </source>
</evidence>
<dbReference type="GO" id="GO:0005874">
    <property type="term" value="C:microtubule"/>
    <property type="evidence" value="ECO:0007669"/>
    <property type="project" value="UniProtKB-KW"/>
</dbReference>
<evidence type="ECO:0000313" key="12">
    <source>
        <dbReference type="Proteomes" id="UP000651452"/>
    </source>
</evidence>